<dbReference type="Gene3D" id="3.40.190.290">
    <property type="match status" value="1"/>
</dbReference>
<dbReference type="PANTHER" id="PTHR30537:SF5">
    <property type="entry name" value="HTH-TYPE TRANSCRIPTIONAL ACTIVATOR TTDR-RELATED"/>
    <property type="match status" value="1"/>
</dbReference>
<dbReference type="Pfam" id="PF03466">
    <property type="entry name" value="LysR_substrate"/>
    <property type="match status" value="1"/>
</dbReference>
<dbReference type="InterPro" id="IPR036388">
    <property type="entry name" value="WH-like_DNA-bd_sf"/>
</dbReference>
<evidence type="ECO:0000256" key="1">
    <source>
        <dbReference type="ARBA" id="ARBA00009437"/>
    </source>
</evidence>
<evidence type="ECO:0000313" key="6">
    <source>
        <dbReference type="EMBL" id="AKT41475.1"/>
    </source>
</evidence>
<comment type="similarity">
    <text evidence="1">Belongs to the LysR transcriptional regulatory family.</text>
</comment>
<feature type="domain" description="HTH lysR-type" evidence="5">
    <location>
        <begin position="6"/>
        <end position="63"/>
    </location>
</feature>
<dbReference type="InterPro" id="IPR058163">
    <property type="entry name" value="LysR-type_TF_proteobact-type"/>
</dbReference>
<sequence>MYGVSDRLRGVVSFVQAAEAGSFALAAQRMGQSRSAVGKAVIRLEEQLGVRLFHRTTRALRLTDDGQAFYERCSRALAELEAAEALLERGRKEPAGRLRVSVPVLFGRRCVAPILVEVAQEYPQIALEVSFTDRCVDLVEEGVELAIRGGPLADSAGLMSRRLGKQVMVVCGSPEYLADRGTPDVLDELALHEGLVYGREGRVVPWRLLDAEGHARELTLPSRIRFDDLEAIAAAAVAGAGLAWLPCWLVADALRAGTLVPVLEGERAFGYDIHAVWPLTQHLPSRVRVAIDALVARVPERLHREG</sequence>
<evidence type="ECO:0000256" key="3">
    <source>
        <dbReference type="ARBA" id="ARBA00023125"/>
    </source>
</evidence>
<name>A0A0K1EKT6_CHOCO</name>
<reference evidence="6 7" key="1">
    <citation type="submission" date="2015-07" db="EMBL/GenBank/DDBJ databases">
        <title>Genome analysis of myxobacterium Chondromyces crocatus Cm c5 reveals a high potential for natural compound synthesis and the genetic basis for the loss of fruiting body formation.</title>
        <authorList>
            <person name="Zaburannyi N."/>
            <person name="Bunk B."/>
            <person name="Maier J."/>
            <person name="Overmann J."/>
            <person name="Mueller R."/>
        </authorList>
    </citation>
    <scope>NUCLEOTIDE SEQUENCE [LARGE SCALE GENOMIC DNA]</scope>
    <source>
        <strain evidence="6 7">Cm c5</strain>
    </source>
</reference>
<dbReference type="GO" id="GO:0003677">
    <property type="term" value="F:DNA binding"/>
    <property type="evidence" value="ECO:0007669"/>
    <property type="project" value="UniProtKB-KW"/>
</dbReference>
<keyword evidence="4" id="KW-0804">Transcription</keyword>
<dbReference type="STRING" id="52.CMC5_056830"/>
<dbReference type="KEGG" id="ccro:CMC5_056830"/>
<dbReference type="FunFam" id="1.10.10.10:FF:000001">
    <property type="entry name" value="LysR family transcriptional regulator"/>
    <property type="match status" value="1"/>
</dbReference>
<evidence type="ECO:0000259" key="5">
    <source>
        <dbReference type="PROSITE" id="PS50931"/>
    </source>
</evidence>
<dbReference type="Gene3D" id="1.10.10.10">
    <property type="entry name" value="Winged helix-like DNA-binding domain superfamily/Winged helix DNA-binding domain"/>
    <property type="match status" value="1"/>
</dbReference>
<keyword evidence="2" id="KW-0805">Transcription regulation</keyword>
<dbReference type="SUPFAM" id="SSF46785">
    <property type="entry name" value="Winged helix' DNA-binding domain"/>
    <property type="match status" value="1"/>
</dbReference>
<dbReference type="CDD" id="cd08475">
    <property type="entry name" value="PBP2_CrgA_like_6"/>
    <property type="match status" value="1"/>
</dbReference>
<accession>A0A0K1EKT6</accession>
<keyword evidence="7" id="KW-1185">Reference proteome</keyword>
<dbReference type="PATRIC" id="fig|52.7.peg.6259"/>
<dbReference type="PANTHER" id="PTHR30537">
    <property type="entry name" value="HTH-TYPE TRANSCRIPTIONAL REGULATOR"/>
    <property type="match status" value="1"/>
</dbReference>
<dbReference type="InterPro" id="IPR000847">
    <property type="entry name" value="LysR_HTH_N"/>
</dbReference>
<dbReference type="EMBL" id="CP012159">
    <property type="protein sequence ID" value="AKT41475.1"/>
    <property type="molecule type" value="Genomic_DNA"/>
</dbReference>
<organism evidence="6 7">
    <name type="scientific">Chondromyces crocatus</name>
    <dbReference type="NCBI Taxonomy" id="52"/>
    <lineage>
        <taxon>Bacteria</taxon>
        <taxon>Pseudomonadati</taxon>
        <taxon>Myxococcota</taxon>
        <taxon>Polyangia</taxon>
        <taxon>Polyangiales</taxon>
        <taxon>Polyangiaceae</taxon>
        <taxon>Chondromyces</taxon>
    </lineage>
</organism>
<dbReference type="InterPro" id="IPR036390">
    <property type="entry name" value="WH_DNA-bd_sf"/>
</dbReference>
<protein>
    <submittedName>
        <fullName evidence="6">LysR family transcriptional regulator</fullName>
    </submittedName>
</protein>
<evidence type="ECO:0000256" key="4">
    <source>
        <dbReference type="ARBA" id="ARBA00023163"/>
    </source>
</evidence>
<gene>
    <name evidence="6" type="primary">lysR</name>
    <name evidence="6" type="ORF">CMC5_056830</name>
</gene>
<proteinExistence type="inferred from homology"/>
<dbReference type="AlphaFoldDB" id="A0A0K1EKT6"/>
<dbReference type="Pfam" id="PF00126">
    <property type="entry name" value="HTH_1"/>
    <property type="match status" value="1"/>
</dbReference>
<dbReference type="InterPro" id="IPR005119">
    <property type="entry name" value="LysR_subst-bd"/>
</dbReference>
<evidence type="ECO:0000313" key="7">
    <source>
        <dbReference type="Proteomes" id="UP000067626"/>
    </source>
</evidence>
<evidence type="ECO:0000256" key="2">
    <source>
        <dbReference type="ARBA" id="ARBA00023015"/>
    </source>
</evidence>
<dbReference type="PROSITE" id="PS50931">
    <property type="entry name" value="HTH_LYSR"/>
    <property type="match status" value="1"/>
</dbReference>
<keyword evidence="3" id="KW-0238">DNA-binding</keyword>
<dbReference type="GO" id="GO:0003700">
    <property type="term" value="F:DNA-binding transcription factor activity"/>
    <property type="evidence" value="ECO:0007669"/>
    <property type="project" value="InterPro"/>
</dbReference>
<dbReference type="SUPFAM" id="SSF53850">
    <property type="entry name" value="Periplasmic binding protein-like II"/>
    <property type="match status" value="1"/>
</dbReference>
<dbReference type="Proteomes" id="UP000067626">
    <property type="component" value="Chromosome"/>
</dbReference>